<protein>
    <submittedName>
        <fullName evidence="1">Uncharacterized protein</fullName>
    </submittedName>
</protein>
<dbReference type="RefSeq" id="XP_022483977.1">
    <property type="nucleotide sequence ID" value="XM_022636238.1"/>
</dbReference>
<accession>A0A1F5L5P8</accession>
<dbReference type="Proteomes" id="UP000177622">
    <property type="component" value="Unassembled WGS sequence"/>
</dbReference>
<dbReference type="EMBL" id="LXJU01000028">
    <property type="protein sequence ID" value="OGE48522.1"/>
    <property type="molecule type" value="Genomic_DNA"/>
</dbReference>
<evidence type="ECO:0000313" key="1">
    <source>
        <dbReference type="EMBL" id="OGE48522.1"/>
    </source>
</evidence>
<name>A0A1F5L5P8_PENAI</name>
<dbReference type="AlphaFoldDB" id="A0A1F5L5P8"/>
<comment type="caution">
    <text evidence="1">The sequence shown here is derived from an EMBL/GenBank/DDBJ whole genome shotgun (WGS) entry which is preliminary data.</text>
</comment>
<sequence>MIGQILEPWVESTLLFATLARRFRDDSPLLAARENLVAAALYKGPWDIQPKRTSDLNNLLTKFYLSDVVFLNSRGYQQTKMDGNQVEDTCLLAARIRSIDVHETASNPPMAYPGRVVAEREGLTRDMVHPDVELAATP</sequence>
<gene>
    <name evidence="1" type="ORF">PENARI_c028G10319</name>
</gene>
<keyword evidence="2" id="KW-1185">Reference proteome</keyword>
<proteinExistence type="predicted"/>
<evidence type="ECO:0000313" key="2">
    <source>
        <dbReference type="Proteomes" id="UP000177622"/>
    </source>
</evidence>
<reference evidence="1 2" key="1">
    <citation type="journal article" date="2016" name="Sci. Rep.">
        <title>Penicillium arizonense, a new, genome sequenced fungal species, reveals a high chemical diversity in secreted metabolites.</title>
        <authorList>
            <person name="Grijseels S."/>
            <person name="Nielsen J.C."/>
            <person name="Randelovic M."/>
            <person name="Nielsen J."/>
            <person name="Nielsen K.F."/>
            <person name="Workman M."/>
            <person name="Frisvad J.C."/>
        </authorList>
    </citation>
    <scope>NUCLEOTIDE SEQUENCE [LARGE SCALE GENOMIC DNA]</scope>
    <source>
        <strain evidence="1 2">CBS 141311</strain>
    </source>
</reference>
<dbReference type="GeneID" id="34580972"/>
<organism evidence="1 2">
    <name type="scientific">Penicillium arizonense</name>
    <dbReference type="NCBI Taxonomy" id="1835702"/>
    <lineage>
        <taxon>Eukaryota</taxon>
        <taxon>Fungi</taxon>
        <taxon>Dikarya</taxon>
        <taxon>Ascomycota</taxon>
        <taxon>Pezizomycotina</taxon>
        <taxon>Eurotiomycetes</taxon>
        <taxon>Eurotiomycetidae</taxon>
        <taxon>Eurotiales</taxon>
        <taxon>Aspergillaceae</taxon>
        <taxon>Penicillium</taxon>
    </lineage>
</organism>